<comment type="caution">
    <text evidence="1">The sequence shown here is derived from an EMBL/GenBank/DDBJ whole genome shotgun (WGS) entry which is preliminary data.</text>
</comment>
<reference evidence="1 2" key="1">
    <citation type="journal article" date="2019" name="Int. J. Syst. Evol. Microbiol.">
        <title>The Global Catalogue of Microorganisms (GCM) 10K type strain sequencing project: providing services to taxonomists for standard genome sequencing and annotation.</title>
        <authorList>
            <consortium name="The Broad Institute Genomics Platform"/>
            <consortium name="The Broad Institute Genome Sequencing Center for Infectious Disease"/>
            <person name="Wu L."/>
            <person name="Ma J."/>
        </authorList>
    </citation>
    <scope>NUCLEOTIDE SEQUENCE [LARGE SCALE GENOMIC DNA]</scope>
    <source>
        <strain evidence="1 2">JCM 16083</strain>
    </source>
</reference>
<proteinExistence type="predicted"/>
<accession>A0ABN1MQY6</accession>
<keyword evidence="2" id="KW-1185">Reference proteome</keyword>
<evidence type="ECO:0000313" key="2">
    <source>
        <dbReference type="Proteomes" id="UP001501126"/>
    </source>
</evidence>
<organism evidence="1 2">
    <name type="scientific">Wandonia haliotis</name>
    <dbReference type="NCBI Taxonomy" id="574963"/>
    <lineage>
        <taxon>Bacteria</taxon>
        <taxon>Pseudomonadati</taxon>
        <taxon>Bacteroidota</taxon>
        <taxon>Flavobacteriia</taxon>
        <taxon>Flavobacteriales</taxon>
        <taxon>Crocinitomicaceae</taxon>
        <taxon>Wandonia</taxon>
    </lineage>
</organism>
<evidence type="ECO:0000313" key="1">
    <source>
        <dbReference type="EMBL" id="GAA0875649.1"/>
    </source>
</evidence>
<dbReference type="EMBL" id="BAAAFH010000011">
    <property type="protein sequence ID" value="GAA0875649.1"/>
    <property type="molecule type" value="Genomic_DNA"/>
</dbReference>
<dbReference type="Proteomes" id="UP001501126">
    <property type="component" value="Unassembled WGS sequence"/>
</dbReference>
<name>A0ABN1MQY6_9FLAO</name>
<protein>
    <submittedName>
        <fullName evidence="1">Uncharacterized protein</fullName>
    </submittedName>
</protein>
<gene>
    <name evidence="1" type="ORF">GCM10009118_20580</name>
</gene>
<sequence length="64" mass="7517">MVFVPVDFWIRSRFSFFIMGHNKKNFQKIGWVDGVAKDKNKKAGVNYSPAFEVRIDFFPQTQSN</sequence>